<dbReference type="RefSeq" id="WP_377557507.1">
    <property type="nucleotide sequence ID" value="NZ_JBHUHQ010000016.1"/>
</dbReference>
<comment type="caution">
    <text evidence="5">The sequence shown here is derived from an EMBL/GenBank/DDBJ whole genome shotgun (WGS) entry which is preliminary data.</text>
</comment>
<dbReference type="PANTHER" id="PTHR10088">
    <property type="entry name" value="GLUCOKINASE REGULATORY PROTEIN"/>
    <property type="match status" value="1"/>
</dbReference>
<dbReference type="Pfam" id="PF20741">
    <property type="entry name" value="GKRP-like_C"/>
    <property type="match status" value="1"/>
</dbReference>
<dbReference type="NCBIfam" id="NF003915">
    <property type="entry name" value="PRK05441.1"/>
    <property type="match status" value="1"/>
</dbReference>
<dbReference type="PROSITE" id="PS51464">
    <property type="entry name" value="SIS"/>
    <property type="match status" value="1"/>
</dbReference>
<dbReference type="NCBIfam" id="TIGR00274">
    <property type="entry name" value="N-acetylmuramic acid 6-phosphate etherase"/>
    <property type="match status" value="1"/>
</dbReference>
<protein>
    <recommendedName>
        <fullName evidence="3">N-acetylmuramic acid 6-phosphate etherase</fullName>
        <shortName evidence="3">MurNAc-6-P etherase</shortName>
        <ecNumber evidence="3">4.2.1.126</ecNumber>
    </recommendedName>
    <alternativeName>
        <fullName evidence="3">N-acetylmuramic acid 6-phosphate hydrolase</fullName>
    </alternativeName>
    <alternativeName>
        <fullName evidence="3">N-acetylmuramic acid 6-phosphate lyase</fullName>
    </alternativeName>
</protein>
<dbReference type="EC" id="4.2.1.126" evidence="3"/>
<comment type="miscellaneous">
    <text evidence="3">A lyase-type mechanism (elimination/hydration) is suggested for the cleavage of the lactyl ether bond of MurNAc 6-phosphate, with the formation of an alpha,beta-unsaturated aldehyde intermediate with (E)-stereochemistry, followed by the syn addition of water to give product.</text>
</comment>
<keyword evidence="2 3" id="KW-0119">Carbohydrate metabolism</keyword>
<keyword evidence="6" id="KW-1185">Reference proteome</keyword>
<proteinExistence type="inferred from homology"/>
<comment type="function">
    <text evidence="3">Specifically catalyzes the cleavage of the D-lactyl ether substituent of MurNAc 6-phosphate, producing GlcNAc 6-phosphate and D-lactate.</text>
</comment>
<dbReference type="Pfam" id="PF22645">
    <property type="entry name" value="GKRP_SIS_N"/>
    <property type="match status" value="1"/>
</dbReference>
<dbReference type="PROSITE" id="PS01272">
    <property type="entry name" value="GCKR"/>
    <property type="match status" value="1"/>
</dbReference>
<dbReference type="InterPro" id="IPR005488">
    <property type="entry name" value="Etherase_MurQ"/>
</dbReference>
<dbReference type="SUPFAM" id="SSF53697">
    <property type="entry name" value="SIS domain"/>
    <property type="match status" value="1"/>
</dbReference>
<sequence>MNKLSTLTTEMRNKNSTNIDNMSTLAILETINKEDMTVAKSVQQVLPEIETTVNTVYNSLKNGGKLFYVGAGTSGRIGILDAVECPPTFSTPSNLVQAVMAGGTKAIENAVEGAEDSEELGAKDLQVRNLTELDVVIGIAASGRTPYVSGALKYANKIGASTVSLSSNKDSVISQHADVNIEVLTGPEVLTGSTRMKAATAHKMILNMITTTSMIKIGKVYENLMVDLKVSNHKLRERAKNIVSTITKVSYEQAEQVLEMTKYEVKPAIVIIKTGVTLQEAERYIDQANGFVRQAIEIATKGKGGDES</sequence>
<comment type="subunit">
    <text evidence="3">Homodimer.</text>
</comment>
<dbReference type="PANTHER" id="PTHR10088:SF4">
    <property type="entry name" value="GLUCOKINASE REGULATORY PROTEIN"/>
    <property type="match status" value="1"/>
</dbReference>
<dbReference type="InterPro" id="IPR046348">
    <property type="entry name" value="SIS_dom_sf"/>
</dbReference>
<dbReference type="CDD" id="cd05007">
    <property type="entry name" value="SIS_Etherase"/>
    <property type="match status" value="1"/>
</dbReference>
<organism evidence="5 6">
    <name type="scientific">Ornithinibacillus salinisoli</name>
    <dbReference type="NCBI Taxonomy" id="1848459"/>
    <lineage>
        <taxon>Bacteria</taxon>
        <taxon>Bacillati</taxon>
        <taxon>Bacillota</taxon>
        <taxon>Bacilli</taxon>
        <taxon>Bacillales</taxon>
        <taxon>Bacillaceae</taxon>
        <taxon>Ornithinibacillus</taxon>
    </lineage>
</organism>
<feature type="active site" description="Proton donor" evidence="3">
    <location>
        <position position="84"/>
    </location>
</feature>
<keyword evidence="1 3" id="KW-0456">Lyase</keyword>
<comment type="catalytic activity">
    <reaction evidence="3">
        <text>N-acetyl-D-muramate 6-phosphate + H2O = N-acetyl-D-glucosamine 6-phosphate + (R)-lactate</text>
        <dbReference type="Rhea" id="RHEA:26410"/>
        <dbReference type="ChEBI" id="CHEBI:15377"/>
        <dbReference type="ChEBI" id="CHEBI:16004"/>
        <dbReference type="ChEBI" id="CHEBI:57513"/>
        <dbReference type="ChEBI" id="CHEBI:58722"/>
        <dbReference type="EC" id="4.2.1.126"/>
    </reaction>
</comment>
<dbReference type="InterPro" id="IPR005486">
    <property type="entry name" value="Glucokinase_regulatory_CS"/>
</dbReference>
<comment type="pathway">
    <text evidence="3">Amino-sugar metabolism; N-acetylmuramate degradation.</text>
</comment>
<name>A0ABW4W0K4_9BACI</name>
<dbReference type="Gene3D" id="3.40.50.10490">
    <property type="entry name" value="Glucose-6-phosphate isomerase like protein, domain 1"/>
    <property type="match status" value="1"/>
</dbReference>
<evidence type="ECO:0000313" key="5">
    <source>
        <dbReference type="EMBL" id="MFD2044909.1"/>
    </source>
</evidence>
<accession>A0ABW4W0K4</accession>
<dbReference type="InterPro" id="IPR040190">
    <property type="entry name" value="MURQ/GCKR"/>
</dbReference>
<dbReference type="NCBIfam" id="NF009222">
    <property type="entry name" value="PRK12570.1"/>
    <property type="match status" value="1"/>
</dbReference>
<dbReference type="InterPro" id="IPR001347">
    <property type="entry name" value="SIS_dom"/>
</dbReference>
<reference evidence="6" key="1">
    <citation type="journal article" date="2019" name="Int. J. Syst. Evol. Microbiol.">
        <title>The Global Catalogue of Microorganisms (GCM) 10K type strain sequencing project: providing services to taxonomists for standard genome sequencing and annotation.</title>
        <authorList>
            <consortium name="The Broad Institute Genomics Platform"/>
            <consortium name="The Broad Institute Genome Sequencing Center for Infectious Disease"/>
            <person name="Wu L."/>
            <person name="Ma J."/>
        </authorList>
    </citation>
    <scope>NUCLEOTIDE SEQUENCE [LARGE SCALE GENOMIC DNA]</scope>
    <source>
        <strain evidence="6">R28</strain>
    </source>
</reference>
<dbReference type="HAMAP" id="MF_00068">
    <property type="entry name" value="MurQ"/>
    <property type="match status" value="1"/>
</dbReference>
<feature type="domain" description="SIS" evidence="4">
    <location>
        <begin position="56"/>
        <end position="219"/>
    </location>
</feature>
<dbReference type="Proteomes" id="UP001597383">
    <property type="component" value="Unassembled WGS sequence"/>
</dbReference>
<dbReference type="Gene3D" id="1.10.8.1080">
    <property type="match status" value="1"/>
</dbReference>
<evidence type="ECO:0000256" key="3">
    <source>
        <dbReference type="HAMAP-Rule" id="MF_00068"/>
    </source>
</evidence>
<gene>
    <name evidence="3 5" type="primary">murQ</name>
    <name evidence="5" type="ORF">ACFSJF_11565</name>
</gene>
<comment type="similarity">
    <text evidence="3">Belongs to the GCKR-like family. MurNAc-6-P etherase subfamily.</text>
</comment>
<evidence type="ECO:0000256" key="2">
    <source>
        <dbReference type="ARBA" id="ARBA00023277"/>
    </source>
</evidence>
<dbReference type="EMBL" id="JBHUHQ010000016">
    <property type="protein sequence ID" value="MFD2044909.1"/>
    <property type="molecule type" value="Genomic_DNA"/>
</dbReference>
<evidence type="ECO:0000256" key="1">
    <source>
        <dbReference type="ARBA" id="ARBA00023239"/>
    </source>
</evidence>
<evidence type="ECO:0000313" key="6">
    <source>
        <dbReference type="Proteomes" id="UP001597383"/>
    </source>
</evidence>
<dbReference type="GO" id="GO:0016829">
    <property type="term" value="F:lyase activity"/>
    <property type="evidence" value="ECO:0007669"/>
    <property type="project" value="UniProtKB-KW"/>
</dbReference>
<feature type="active site" evidence="3">
    <location>
        <position position="115"/>
    </location>
</feature>
<evidence type="ECO:0000259" key="4">
    <source>
        <dbReference type="PROSITE" id="PS51464"/>
    </source>
</evidence>